<comment type="cofactor">
    <cofactor evidence="3">
        <name>Mg(2+)</name>
        <dbReference type="ChEBI" id="CHEBI:18420"/>
    </cofactor>
</comment>
<feature type="binding site" evidence="3">
    <location>
        <position position="279"/>
    </location>
    <ligand>
        <name>CTP</name>
        <dbReference type="ChEBI" id="CHEBI:37563"/>
    </ligand>
</feature>
<evidence type="ECO:0000256" key="2">
    <source>
        <dbReference type="ARBA" id="ARBA00023239"/>
    </source>
</evidence>
<dbReference type="EC" id="6.3.2.5" evidence="3"/>
<dbReference type="HAMAP" id="MF_02225">
    <property type="entry name" value="CoaBC"/>
    <property type="match status" value="1"/>
</dbReference>
<evidence type="ECO:0000256" key="3">
    <source>
        <dbReference type="HAMAP-Rule" id="MF_02225"/>
    </source>
</evidence>
<dbReference type="GO" id="GO:0015937">
    <property type="term" value="P:coenzyme A biosynthetic process"/>
    <property type="evidence" value="ECO:0007669"/>
    <property type="project" value="UniProtKB-UniRule"/>
</dbReference>
<sequence>MQTLAGKHILLGISGGIAAYKCAELTRRLRERGAEVRVVMTHAAKEFITPLTMQAVSGYPVADSLLDPAAEASMGHIELAKWADLVLLAPATADLIARLAAGMGNDLLTTVVLATDAPVVISPAMNQQMYRNQATQDNIATLVRRGVSVWGPAAGEQACGDVGPGRMLEPLELVERCDAFFAPKPLLGKKLLLTAGPTREALDPVRYITNHSSGKMGFAIADAAATLGAEVTLISGPVTLTTPAKVKRINVQSALEMHAAVMAHAQQHDIFIGCAAVADYRPDVIAEQKIKKTEQSDTLCITMVKNPDIVASVAALTERRPFTVGFAAETQDVEKYALGKLTKKKLDMICANDVSITGQGFDSNDNALTVYWSNGQHALPLSSKRELAQALILFIHRHL</sequence>
<feature type="binding site" evidence="3">
    <location>
        <position position="344"/>
    </location>
    <ligand>
        <name>CTP</name>
        <dbReference type="ChEBI" id="CHEBI:37563"/>
    </ligand>
</feature>
<feature type="domain" description="Flavoprotein" evidence="5">
    <location>
        <begin position="7"/>
        <end position="178"/>
    </location>
</feature>
<feature type="binding site" evidence="3">
    <location>
        <position position="289"/>
    </location>
    <ligand>
        <name>CTP</name>
        <dbReference type="ChEBI" id="CHEBI:37563"/>
    </ligand>
</feature>
<evidence type="ECO:0000313" key="7">
    <source>
        <dbReference type="EMBL" id="XAG24734.1"/>
    </source>
</evidence>
<dbReference type="InterPro" id="IPR007085">
    <property type="entry name" value="DNA/pantothenate-metab_flavo_C"/>
</dbReference>
<comment type="function">
    <text evidence="3">Catalyzes two sequential steps in the biosynthesis of coenzyme A. In the first step cysteine is conjugated to 4'-phosphopantothenate to form 4-phosphopantothenoylcysteine. In the second step the latter compound is decarboxylated to form 4'-phosphopantotheine.</text>
</comment>
<comment type="similarity">
    <text evidence="3 4">In the C-terminal section; belongs to the PPC synthetase family.</text>
</comment>
<dbReference type="InterPro" id="IPR036551">
    <property type="entry name" value="Flavin_trans-like"/>
</dbReference>
<evidence type="ECO:0000259" key="5">
    <source>
        <dbReference type="Pfam" id="PF02441"/>
    </source>
</evidence>
<keyword evidence="1 3" id="KW-0210">Decarboxylase</keyword>
<keyword evidence="2 3" id="KW-0456">Lyase</keyword>
<evidence type="ECO:0000259" key="6">
    <source>
        <dbReference type="Pfam" id="PF04127"/>
    </source>
</evidence>
<dbReference type="GO" id="GO:0015941">
    <property type="term" value="P:pantothenate catabolic process"/>
    <property type="evidence" value="ECO:0007669"/>
    <property type="project" value="InterPro"/>
</dbReference>
<dbReference type="GO" id="GO:0004633">
    <property type="term" value="F:phosphopantothenoylcysteine decarboxylase activity"/>
    <property type="evidence" value="ECO:0007669"/>
    <property type="project" value="UniProtKB-UniRule"/>
</dbReference>
<organism evidence="7">
    <name type="scientific">bacterium 19CA03SA04</name>
    <dbReference type="NCBI Taxonomy" id="2920698"/>
    <lineage>
        <taxon>Bacteria</taxon>
    </lineage>
</organism>
<dbReference type="Pfam" id="PF02441">
    <property type="entry name" value="Flavoprotein"/>
    <property type="match status" value="1"/>
</dbReference>
<dbReference type="GO" id="GO:0004632">
    <property type="term" value="F:phosphopantothenate--cysteine ligase activity"/>
    <property type="evidence" value="ECO:0007669"/>
    <property type="project" value="UniProtKB-UniRule"/>
</dbReference>
<dbReference type="NCBIfam" id="TIGR00521">
    <property type="entry name" value="coaBC_dfp"/>
    <property type="match status" value="1"/>
</dbReference>
<dbReference type="PANTHER" id="PTHR14359:SF6">
    <property type="entry name" value="PHOSPHOPANTOTHENOYLCYSTEINE DECARBOXYLASE"/>
    <property type="match status" value="1"/>
</dbReference>
<feature type="region of interest" description="Phosphopantothenate--cysteine ligase" evidence="3">
    <location>
        <begin position="191"/>
        <end position="399"/>
    </location>
</feature>
<accession>A0AAU6SXN6</accession>
<feature type="binding site" evidence="3">
    <location>
        <position position="340"/>
    </location>
    <ligand>
        <name>CTP</name>
        <dbReference type="ChEBI" id="CHEBI:37563"/>
    </ligand>
</feature>
<dbReference type="InterPro" id="IPR035929">
    <property type="entry name" value="CoaB-like_sf"/>
</dbReference>
<comment type="cofactor">
    <cofactor evidence="3">
        <name>FMN</name>
        <dbReference type="ChEBI" id="CHEBI:58210"/>
    </cofactor>
    <text evidence="3">Binds 1 FMN per subunit.</text>
</comment>
<dbReference type="PANTHER" id="PTHR14359">
    <property type="entry name" value="HOMO-OLIGOMERIC FLAVIN CONTAINING CYS DECARBOXYLASE FAMILY"/>
    <property type="match status" value="1"/>
</dbReference>
<evidence type="ECO:0000256" key="4">
    <source>
        <dbReference type="RuleBase" id="RU364078"/>
    </source>
</evidence>
<dbReference type="EMBL" id="CP095340">
    <property type="protein sequence ID" value="XAG24734.1"/>
    <property type="molecule type" value="Genomic_DNA"/>
</dbReference>
<keyword evidence="3" id="KW-0479">Metal-binding</keyword>
<dbReference type="GO" id="GO:0046872">
    <property type="term" value="F:metal ion binding"/>
    <property type="evidence" value="ECO:0007669"/>
    <property type="project" value="UniProtKB-KW"/>
</dbReference>
<feature type="binding site" evidence="3">
    <location>
        <position position="326"/>
    </location>
    <ligand>
        <name>CTP</name>
        <dbReference type="ChEBI" id="CHEBI:37563"/>
    </ligand>
</feature>
<name>A0AAU6SXN6_UNCXX</name>
<protein>
    <recommendedName>
        <fullName evidence="3">Coenzyme A biosynthesis bifunctional protein CoaBC</fullName>
    </recommendedName>
    <alternativeName>
        <fullName evidence="3">DNA/pantothenate metabolism flavoprotein</fullName>
    </alternativeName>
    <alternativeName>
        <fullName evidence="3">Phosphopantothenoylcysteine synthetase/decarboxylase</fullName>
        <shortName evidence="3">PPCS-PPCDC</shortName>
    </alternativeName>
    <domain>
        <recommendedName>
            <fullName evidence="3">Phosphopantothenoylcysteine decarboxylase</fullName>
            <shortName evidence="3">PPC decarboxylase</shortName>
            <shortName evidence="3">PPC-DC</shortName>
            <ecNumber evidence="3">4.1.1.36</ecNumber>
        </recommendedName>
        <alternativeName>
            <fullName evidence="3">CoaC</fullName>
        </alternativeName>
    </domain>
    <domain>
        <recommendedName>
            <fullName evidence="3">Phosphopantothenate--cysteine ligase</fullName>
            <ecNumber evidence="3">6.3.2.5</ecNumber>
        </recommendedName>
        <alternativeName>
            <fullName evidence="3">CoaB</fullName>
        </alternativeName>
        <alternativeName>
            <fullName evidence="3">Phosphopantothenoylcysteine synthetase</fullName>
            <shortName evidence="3">PPC synthetase</shortName>
            <shortName evidence="3">PPC-S</shortName>
        </alternativeName>
    </domain>
</protein>
<dbReference type="InterPro" id="IPR003382">
    <property type="entry name" value="Flavoprotein"/>
</dbReference>
<proteinExistence type="inferred from homology"/>
<dbReference type="AlphaFoldDB" id="A0AAU6SXN6"/>
<keyword evidence="3" id="KW-0460">Magnesium</keyword>
<dbReference type="SUPFAM" id="SSF102645">
    <property type="entry name" value="CoaB-like"/>
    <property type="match status" value="1"/>
</dbReference>
<keyword evidence="3 4" id="KW-0436">Ligase</keyword>
<dbReference type="SUPFAM" id="SSF52507">
    <property type="entry name" value="Homo-oligomeric flavin-containing Cys decarboxylases, HFCD"/>
    <property type="match status" value="1"/>
</dbReference>
<dbReference type="EC" id="4.1.1.36" evidence="3"/>
<dbReference type="Gene3D" id="3.40.50.10300">
    <property type="entry name" value="CoaB-like"/>
    <property type="match status" value="1"/>
</dbReference>
<comment type="catalytic activity">
    <reaction evidence="3 4">
        <text>(R)-4'-phosphopantothenate + L-cysteine + CTP = N-[(R)-4-phosphopantothenoyl]-L-cysteine + CMP + diphosphate + H(+)</text>
        <dbReference type="Rhea" id="RHEA:19397"/>
        <dbReference type="ChEBI" id="CHEBI:10986"/>
        <dbReference type="ChEBI" id="CHEBI:15378"/>
        <dbReference type="ChEBI" id="CHEBI:33019"/>
        <dbReference type="ChEBI" id="CHEBI:35235"/>
        <dbReference type="ChEBI" id="CHEBI:37563"/>
        <dbReference type="ChEBI" id="CHEBI:59458"/>
        <dbReference type="ChEBI" id="CHEBI:60377"/>
        <dbReference type="EC" id="6.3.2.5"/>
    </reaction>
</comment>
<comment type="catalytic activity">
    <reaction evidence="3 4">
        <text>N-[(R)-4-phosphopantothenoyl]-L-cysteine + H(+) = (R)-4'-phosphopantetheine + CO2</text>
        <dbReference type="Rhea" id="RHEA:16793"/>
        <dbReference type="ChEBI" id="CHEBI:15378"/>
        <dbReference type="ChEBI" id="CHEBI:16526"/>
        <dbReference type="ChEBI" id="CHEBI:59458"/>
        <dbReference type="ChEBI" id="CHEBI:61723"/>
        <dbReference type="EC" id="4.1.1.36"/>
    </reaction>
</comment>
<dbReference type="Pfam" id="PF04127">
    <property type="entry name" value="DFP"/>
    <property type="match status" value="1"/>
</dbReference>
<dbReference type="InterPro" id="IPR005252">
    <property type="entry name" value="CoaBC"/>
</dbReference>
<feature type="binding site" evidence="3">
    <location>
        <begin position="273"/>
        <end position="275"/>
    </location>
    <ligand>
        <name>CTP</name>
        <dbReference type="ChEBI" id="CHEBI:37563"/>
    </ligand>
</feature>
<feature type="active site" description="Proton donor" evidence="3">
    <location>
        <position position="159"/>
    </location>
</feature>
<dbReference type="Gene3D" id="3.40.50.1950">
    <property type="entry name" value="Flavin prenyltransferase-like"/>
    <property type="match status" value="1"/>
</dbReference>
<comment type="function">
    <text evidence="4">Catalyzes two steps in the biosynthesis of coenzyme A. In the first step cysteine is conjugated to 4'-phosphopantothenate to form 4-phosphopantothenoylcysteine, in the latter compound is decarboxylated to form 4'-phosphopantotheine.</text>
</comment>
<reference evidence="7" key="1">
    <citation type="submission" date="2022-03" db="EMBL/GenBank/DDBJ databases">
        <title>Sea Food Isolates.</title>
        <authorList>
            <person name="Li c."/>
        </authorList>
    </citation>
    <scope>NUCLEOTIDE SEQUENCE</scope>
    <source>
        <strain evidence="7">19CA03SA04</strain>
    </source>
</reference>
<dbReference type="GO" id="GO:0071513">
    <property type="term" value="C:phosphopantothenoylcysteine decarboxylase complex"/>
    <property type="evidence" value="ECO:0007669"/>
    <property type="project" value="TreeGrafter"/>
</dbReference>
<feature type="binding site" evidence="3">
    <location>
        <begin position="307"/>
        <end position="310"/>
    </location>
    <ligand>
        <name>CTP</name>
        <dbReference type="ChEBI" id="CHEBI:37563"/>
    </ligand>
</feature>
<keyword evidence="3" id="KW-0511">Multifunctional enzyme</keyword>
<keyword evidence="3 4" id="KW-0285">Flavoprotein</keyword>
<gene>
    <name evidence="3 7" type="primary">coaBC</name>
    <name evidence="7" type="ORF">MRM62_00495</name>
</gene>
<feature type="domain" description="DNA/pantothenate metabolism flavoprotein C-terminal" evidence="6">
    <location>
        <begin position="187"/>
        <end position="395"/>
    </location>
</feature>
<feature type="region of interest" description="Phosphopantothenoylcysteine decarboxylase" evidence="3">
    <location>
        <begin position="1"/>
        <end position="190"/>
    </location>
</feature>
<comment type="similarity">
    <text evidence="3 4">In the N-terminal section; belongs to the HFCD (homo-oligomeric flavin containing Cys decarboxylase) superfamily.</text>
</comment>
<dbReference type="GO" id="GO:0010181">
    <property type="term" value="F:FMN binding"/>
    <property type="evidence" value="ECO:0007669"/>
    <property type="project" value="UniProtKB-UniRule"/>
</dbReference>
<comment type="pathway">
    <text evidence="3 4">Cofactor biosynthesis; coenzyme A biosynthesis; CoA from (R)-pantothenate: step 3/5.</text>
</comment>
<keyword evidence="3 4" id="KW-0288">FMN</keyword>
<evidence type="ECO:0000256" key="1">
    <source>
        <dbReference type="ARBA" id="ARBA00022793"/>
    </source>
</evidence>
<comment type="pathway">
    <text evidence="3 4">Cofactor biosynthesis; coenzyme A biosynthesis; CoA from (R)-pantothenate: step 2/5.</text>
</comment>